<evidence type="ECO:0000259" key="3">
    <source>
        <dbReference type="Pfam" id="PF14577"/>
    </source>
</evidence>
<dbReference type="InterPro" id="IPR039299">
    <property type="entry name" value="SEOA"/>
</dbReference>
<dbReference type="AlphaFoldDB" id="A0A023ULC2"/>
<dbReference type="KEGG" id="lja:130718189"/>
<dbReference type="PANTHER" id="PTHR33232">
    <property type="entry name" value="PROTEIN SIEVE ELEMENT OCCLUSION B-LIKE"/>
    <property type="match status" value="1"/>
</dbReference>
<dbReference type="Pfam" id="PF14576">
    <property type="entry name" value="SEO_N"/>
    <property type="match status" value="1"/>
</dbReference>
<dbReference type="InterPro" id="IPR027942">
    <property type="entry name" value="SEO_N"/>
</dbReference>
<dbReference type="OrthoDB" id="1410343at2759"/>
<dbReference type="Pfam" id="PF14577">
    <property type="entry name" value="SEO_C"/>
    <property type="match status" value="1"/>
</dbReference>
<feature type="region of interest" description="Disordered" evidence="1">
    <location>
        <begin position="1"/>
        <end position="22"/>
    </location>
</feature>
<evidence type="ECO:0000256" key="1">
    <source>
        <dbReference type="SAM" id="MobiDB-lite"/>
    </source>
</evidence>
<feature type="domain" description="Sieve element occlusion C-terminal" evidence="3">
    <location>
        <begin position="467"/>
        <end position="659"/>
    </location>
</feature>
<accession>A0A023ULC2</accession>
<dbReference type="GO" id="GO:0010088">
    <property type="term" value="P:phloem development"/>
    <property type="evidence" value="ECO:0007669"/>
    <property type="project" value="InterPro"/>
</dbReference>
<evidence type="ECO:0000259" key="2">
    <source>
        <dbReference type="Pfam" id="PF14576"/>
    </source>
</evidence>
<dbReference type="InterPro" id="IPR027944">
    <property type="entry name" value="SEO_C"/>
</dbReference>
<protein>
    <submittedName>
        <fullName evidence="4">Sieve element occlusion by forisomes 1</fullName>
    </submittedName>
</protein>
<proteinExistence type="evidence at transcript level"/>
<evidence type="ECO:0000313" key="4">
    <source>
        <dbReference type="EMBL" id="AHY04438.1"/>
    </source>
</evidence>
<dbReference type="PANTHER" id="PTHR33232:SF19">
    <property type="entry name" value="SIEVE ELEMENT OCCLUSION-RELATED"/>
    <property type="match status" value="1"/>
</dbReference>
<feature type="domain" description="Sieve element occlusion N-terminal" evidence="2">
    <location>
        <begin position="35"/>
        <end position="274"/>
    </location>
</feature>
<organism evidence="4">
    <name type="scientific">Lotus japonicus</name>
    <name type="common">Lotus corniculatus var. japonicus</name>
    <dbReference type="NCBI Taxonomy" id="34305"/>
    <lineage>
        <taxon>Eukaryota</taxon>
        <taxon>Viridiplantae</taxon>
        <taxon>Streptophyta</taxon>
        <taxon>Embryophyta</taxon>
        <taxon>Tracheophyta</taxon>
        <taxon>Spermatophyta</taxon>
        <taxon>Magnoliopsida</taxon>
        <taxon>eudicotyledons</taxon>
        <taxon>Gunneridae</taxon>
        <taxon>Pentapetalae</taxon>
        <taxon>rosids</taxon>
        <taxon>fabids</taxon>
        <taxon>Fabales</taxon>
        <taxon>Fabaceae</taxon>
        <taxon>Papilionoideae</taxon>
        <taxon>50 kb inversion clade</taxon>
        <taxon>NPAAA clade</taxon>
        <taxon>Hologalegina</taxon>
        <taxon>robinioid clade</taxon>
        <taxon>Loteae</taxon>
        <taxon>Lotus</taxon>
    </lineage>
</organism>
<sequence length="668" mass="76450">MSHVPKAASNGALIQHSGTSPNQKAYLPSPFELKDPQILDRVYLTHVNDDEICDTKILFDLVSTVVLQSVSQIPATSFKPEFSTLKLISCQMITTRNADHCVHQTTMWILQNLRSYSWDAKAIITLAAFTLEYGNYLHLSRAAVADTLGSSLRQLNQVHTRKVPADITKLVTFIVHAFQHLKEWATWADEGYEPEEVPSLTEALQHVPVAVYWTIAAIVASTGNLVGVSTYNLQGYIDRLDEHVTKLAEQLNSCKLQIGHVDDYFNRRKIFDKPKDIVDLLKALIHRNGAQGPQIFEGGVIVKQGLEVFRQKHVLLFISGLNSIVDEILLLNSIYNRLQDNPTEVIKGFKKEDFKILWVPMVDRWDEASREQYLNTWKRGIKWYIVEYFFELPGRRIITDPERLGYEGNPIIPVFNPQGMLTNDNAMDLIFQWGIDAFPFRKSDGIDLTLKWKWLWDIIKKATPGLQVKVDRYIFIFGSTNNKWIQDFTIELDKLKRNETVKRADVIIEQYQLGKDDPNRVPSFWMGVERKKQNKKHQEAVDCEIQGIVKSLFCLKRDPQGWVILSKGHNIKLLGHGEAVYQTVVEFPNWKEKVLEREGFDIAFKEYYDIKAKEISARQPCEIINVDSYSANVIATITCPNPMCGRVMEVTSVNYKCCHSDAPNGFGI</sequence>
<dbReference type="RefSeq" id="XP_057424688.1">
    <property type="nucleotide sequence ID" value="XM_057568705.1"/>
</dbReference>
<name>A0A023ULC2_LOTJA</name>
<dbReference type="GeneID" id="130718189"/>
<dbReference type="EMBL" id="KJ439756">
    <property type="protein sequence ID" value="AHY04438.1"/>
    <property type="molecule type" value="mRNA"/>
</dbReference>
<reference evidence="4" key="2">
    <citation type="submission" date="2014-02" db="EMBL/GenBank/DDBJ databases">
        <authorList>
            <person name="Mueller B."/>
            <person name="Groscurth S."/>
            <person name="Menzel M."/>
            <person name="Rueping B.A."/>
            <person name="Twyman R.M."/>
            <person name="Pruefer D."/>
            <person name="Noll G.A."/>
        </authorList>
    </citation>
    <scope>NUCLEOTIDE SEQUENCE</scope>
</reference>
<reference evidence="4" key="1">
    <citation type="journal article" date="2014" name="Ann. Bot.">
        <title>Molecular and ultrastructural analysis of forisome subunits reveals the principles of forisome assembly.</title>
        <authorList>
            <person name="Muller B."/>
            <person name="Groscurth S."/>
            <person name="Menzel M."/>
            <person name="Ruping B.A."/>
            <person name="Twyman R.M."/>
            <person name="Prufer D."/>
            <person name="Noll G.A."/>
        </authorList>
    </citation>
    <scope>NUCLEOTIDE SEQUENCE</scope>
</reference>